<proteinExistence type="inferred from homology"/>
<evidence type="ECO:0000313" key="9">
    <source>
        <dbReference type="Proteomes" id="UP000319817"/>
    </source>
</evidence>
<keyword evidence="6" id="KW-0663">Pyridoxal phosphate</keyword>
<dbReference type="InterPro" id="IPR015422">
    <property type="entry name" value="PyrdxlP-dep_Trfase_small"/>
</dbReference>
<dbReference type="GO" id="GO:0006520">
    <property type="term" value="P:amino acid metabolic process"/>
    <property type="evidence" value="ECO:0007669"/>
    <property type="project" value="InterPro"/>
</dbReference>
<dbReference type="SUPFAM" id="SSF53383">
    <property type="entry name" value="PLP-dependent transferases"/>
    <property type="match status" value="1"/>
</dbReference>
<sequence>MTASTTSHRFSTLSVAPPDAILGLTEAFLADSNPDKMNLSVGVYKDASGQTPVLKCVKAAETKLIEEEKTKGYLPIDGYTDYRNHVRNLVFDETIEHDRIAVIQTPGGTGALRVAADFLVTQLTPIRIWIPTPTWANHGNIFAAAHLEAQPYSYLGADRKSLDIDAMLDDLKNKTRVGDAVLLHGCCHNPTGIDPTAAQWKEIAKVVAEKSLIPLLDFAYQGFGAGIAEDAVGLRTVLDAVDEAIVCSSFSKNFGLYSERVGAVSLVASDADACKASLSQLKRIVRTNYSNPPRHGGAIVATVLDDAGLTAMWTEELTEMRERITRLRGDFIDTMKSTGAGHDFEFLRSQNGMFSFSGLTPMQVDELKNKHSIYIVGSGRINVAGMSESKMSQLCEAVASVMES</sequence>
<dbReference type="CDD" id="cd00609">
    <property type="entry name" value="AAT_like"/>
    <property type="match status" value="1"/>
</dbReference>
<feature type="domain" description="Aminotransferase class I/classII large" evidence="7">
    <location>
        <begin position="35"/>
        <end position="398"/>
    </location>
</feature>
<dbReference type="InterPro" id="IPR015424">
    <property type="entry name" value="PyrdxlP-dep_Trfase"/>
</dbReference>
<evidence type="ECO:0000313" key="8">
    <source>
        <dbReference type="EMBL" id="QDT13785.1"/>
    </source>
</evidence>
<comment type="cofactor">
    <cofactor evidence="1">
        <name>pyridoxal 5'-phosphate</name>
        <dbReference type="ChEBI" id="CHEBI:597326"/>
    </cofactor>
</comment>
<keyword evidence="9" id="KW-1185">Reference proteome</keyword>
<dbReference type="OrthoDB" id="9766445at2"/>
<organism evidence="8 9">
    <name type="scientific">Stieleria marina</name>
    <dbReference type="NCBI Taxonomy" id="1930275"/>
    <lineage>
        <taxon>Bacteria</taxon>
        <taxon>Pseudomonadati</taxon>
        <taxon>Planctomycetota</taxon>
        <taxon>Planctomycetia</taxon>
        <taxon>Pirellulales</taxon>
        <taxon>Pirellulaceae</taxon>
        <taxon>Stieleria</taxon>
    </lineage>
</organism>
<protein>
    <submittedName>
        <fullName evidence="8">Aspartate aminotransferase</fullName>
        <ecNumber evidence="8">2.6.1.1</ecNumber>
    </submittedName>
</protein>
<keyword evidence="5 8" id="KW-0808">Transferase</keyword>
<dbReference type="PRINTS" id="PR00799">
    <property type="entry name" value="TRANSAMINASE"/>
</dbReference>
<evidence type="ECO:0000256" key="1">
    <source>
        <dbReference type="ARBA" id="ARBA00001933"/>
    </source>
</evidence>
<dbReference type="EC" id="2.6.1.1" evidence="8"/>
<dbReference type="Proteomes" id="UP000319817">
    <property type="component" value="Chromosome"/>
</dbReference>
<comment type="subunit">
    <text evidence="3">Homodimer.</text>
</comment>
<evidence type="ECO:0000256" key="6">
    <source>
        <dbReference type="ARBA" id="ARBA00022898"/>
    </source>
</evidence>
<dbReference type="InterPro" id="IPR000796">
    <property type="entry name" value="Asp_trans"/>
</dbReference>
<dbReference type="PANTHER" id="PTHR11879:SF22">
    <property type="entry name" value="ASPARTATE AMINOTRANSFERASE, MITOCHONDRIAL"/>
    <property type="match status" value="1"/>
</dbReference>
<dbReference type="Pfam" id="PF00155">
    <property type="entry name" value="Aminotran_1_2"/>
    <property type="match status" value="1"/>
</dbReference>
<dbReference type="FunFam" id="3.40.640.10:FF:000066">
    <property type="entry name" value="Aspartate aminotransferase"/>
    <property type="match status" value="1"/>
</dbReference>
<evidence type="ECO:0000259" key="7">
    <source>
        <dbReference type="Pfam" id="PF00155"/>
    </source>
</evidence>
<dbReference type="RefSeq" id="WP_145421607.1">
    <property type="nucleotide sequence ID" value="NZ_CP036526.1"/>
</dbReference>
<dbReference type="InterPro" id="IPR015421">
    <property type="entry name" value="PyrdxlP-dep_Trfase_major"/>
</dbReference>
<name>A0A517P331_9BACT</name>
<keyword evidence="4 8" id="KW-0032">Aminotransferase</keyword>
<dbReference type="EMBL" id="CP036526">
    <property type="protein sequence ID" value="QDT13785.1"/>
    <property type="molecule type" value="Genomic_DNA"/>
</dbReference>
<reference evidence="8 9" key="1">
    <citation type="submission" date="2019-02" db="EMBL/GenBank/DDBJ databases">
        <title>Deep-cultivation of Planctomycetes and their phenomic and genomic characterization uncovers novel biology.</title>
        <authorList>
            <person name="Wiegand S."/>
            <person name="Jogler M."/>
            <person name="Boedeker C."/>
            <person name="Pinto D."/>
            <person name="Vollmers J."/>
            <person name="Rivas-Marin E."/>
            <person name="Kohn T."/>
            <person name="Peeters S.H."/>
            <person name="Heuer A."/>
            <person name="Rast P."/>
            <person name="Oberbeckmann S."/>
            <person name="Bunk B."/>
            <person name="Jeske O."/>
            <person name="Meyerdierks A."/>
            <person name="Storesund J.E."/>
            <person name="Kallscheuer N."/>
            <person name="Luecker S."/>
            <person name="Lage O.M."/>
            <person name="Pohl T."/>
            <person name="Merkel B.J."/>
            <person name="Hornburger P."/>
            <person name="Mueller R.-W."/>
            <person name="Bruemmer F."/>
            <person name="Labrenz M."/>
            <person name="Spormann A.M."/>
            <person name="Op den Camp H."/>
            <person name="Overmann J."/>
            <person name="Amann R."/>
            <person name="Jetten M.S.M."/>
            <person name="Mascher T."/>
            <person name="Medema M.H."/>
            <person name="Devos D.P."/>
            <person name="Kaster A.-K."/>
            <person name="Ovreas L."/>
            <person name="Rohde M."/>
            <person name="Galperin M.Y."/>
            <person name="Jogler C."/>
        </authorList>
    </citation>
    <scope>NUCLEOTIDE SEQUENCE [LARGE SCALE GENOMIC DNA]</scope>
    <source>
        <strain evidence="8 9">K23_9</strain>
    </source>
</reference>
<dbReference type="PANTHER" id="PTHR11879">
    <property type="entry name" value="ASPARTATE AMINOTRANSFERASE"/>
    <property type="match status" value="1"/>
</dbReference>
<gene>
    <name evidence="8" type="primary">aspC_2</name>
    <name evidence="8" type="ORF">K239x_58050</name>
</gene>
<dbReference type="GO" id="GO:0004069">
    <property type="term" value="F:L-aspartate:2-oxoglutarate aminotransferase activity"/>
    <property type="evidence" value="ECO:0007669"/>
    <property type="project" value="UniProtKB-EC"/>
</dbReference>
<dbReference type="Gene3D" id="3.40.640.10">
    <property type="entry name" value="Type I PLP-dependent aspartate aminotransferase-like (Major domain)"/>
    <property type="match status" value="1"/>
</dbReference>
<dbReference type="AlphaFoldDB" id="A0A517P331"/>
<accession>A0A517P331</accession>
<evidence type="ECO:0000256" key="4">
    <source>
        <dbReference type="ARBA" id="ARBA00022576"/>
    </source>
</evidence>
<dbReference type="GO" id="GO:0042802">
    <property type="term" value="F:identical protein binding"/>
    <property type="evidence" value="ECO:0007669"/>
    <property type="project" value="TreeGrafter"/>
</dbReference>
<evidence type="ECO:0000256" key="2">
    <source>
        <dbReference type="ARBA" id="ARBA00007441"/>
    </source>
</evidence>
<evidence type="ECO:0000256" key="3">
    <source>
        <dbReference type="ARBA" id="ARBA00011738"/>
    </source>
</evidence>
<dbReference type="Gene3D" id="3.90.1150.10">
    <property type="entry name" value="Aspartate Aminotransferase, domain 1"/>
    <property type="match status" value="1"/>
</dbReference>
<dbReference type="GO" id="GO:0030170">
    <property type="term" value="F:pyridoxal phosphate binding"/>
    <property type="evidence" value="ECO:0007669"/>
    <property type="project" value="InterPro"/>
</dbReference>
<dbReference type="InterPro" id="IPR004839">
    <property type="entry name" value="Aminotransferase_I/II_large"/>
</dbReference>
<evidence type="ECO:0000256" key="5">
    <source>
        <dbReference type="ARBA" id="ARBA00022679"/>
    </source>
</evidence>
<dbReference type="NCBIfam" id="NF006719">
    <property type="entry name" value="PRK09257.1"/>
    <property type="match status" value="1"/>
</dbReference>
<comment type="similarity">
    <text evidence="2">Belongs to the class-I pyridoxal-phosphate-dependent aminotransferase family.</text>
</comment>